<proteinExistence type="predicted"/>
<organism evidence="1 2">
    <name type="scientific">Chitinophaga caseinilytica</name>
    <dbReference type="NCBI Taxonomy" id="2267521"/>
    <lineage>
        <taxon>Bacteria</taxon>
        <taxon>Pseudomonadati</taxon>
        <taxon>Bacteroidota</taxon>
        <taxon>Chitinophagia</taxon>
        <taxon>Chitinophagales</taxon>
        <taxon>Chitinophagaceae</taxon>
        <taxon>Chitinophaga</taxon>
    </lineage>
</organism>
<name>A0ABZ2Z8F5_9BACT</name>
<sequence length="47" mass="5577">MQEQEMKREEQQLHLQTIQALDSIQYSPRPSTMVAIFDYAHEAAKER</sequence>
<accession>A0ABZ2Z8F5</accession>
<evidence type="ECO:0000313" key="2">
    <source>
        <dbReference type="Proteomes" id="UP001449657"/>
    </source>
</evidence>
<dbReference type="RefSeq" id="WP_341842614.1">
    <property type="nucleotide sequence ID" value="NZ_CP149792.1"/>
</dbReference>
<protein>
    <submittedName>
        <fullName evidence="1">Uncharacterized protein</fullName>
    </submittedName>
</protein>
<reference evidence="1 2" key="1">
    <citation type="submission" date="2024-03" db="EMBL/GenBank/DDBJ databases">
        <title>Chitinophaga caseinilytica sp. nov., a casein hydrolysing bacterium isolated from forest soil.</title>
        <authorList>
            <person name="Lee D.S."/>
            <person name="Han D.M."/>
            <person name="Baek J.H."/>
            <person name="Choi D.G."/>
            <person name="Jeon J.H."/>
            <person name="Jeon C.O."/>
        </authorList>
    </citation>
    <scope>NUCLEOTIDE SEQUENCE [LARGE SCALE GENOMIC DNA]</scope>
    <source>
        <strain evidence="1 2">KACC 19118</strain>
    </source>
</reference>
<evidence type="ECO:0000313" key="1">
    <source>
        <dbReference type="EMBL" id="WZN48008.1"/>
    </source>
</evidence>
<keyword evidence="2" id="KW-1185">Reference proteome</keyword>
<gene>
    <name evidence="1" type="ORF">WJU22_07455</name>
</gene>
<dbReference type="EMBL" id="CP150096">
    <property type="protein sequence ID" value="WZN48008.1"/>
    <property type="molecule type" value="Genomic_DNA"/>
</dbReference>
<dbReference type="Proteomes" id="UP001449657">
    <property type="component" value="Chromosome"/>
</dbReference>